<dbReference type="Pfam" id="PF18073">
    <property type="entry name" value="Zn_ribbon_LapB"/>
    <property type="match status" value="1"/>
</dbReference>
<name>A0A3A1Y391_9GAMM</name>
<dbReference type="SMART" id="SM00028">
    <property type="entry name" value="TPR"/>
    <property type="match status" value="2"/>
</dbReference>
<proteinExistence type="predicted"/>
<sequence length="620" mass="71178">MSELLFLLIPLIAIVSFALGYLFKGSFSTWLLKRRTKQSYLDSAPIVIKDDNPQASEVVEKLLNTVEYIVDGNLIANAPTLYKNVKVSKNKEVTSEINPNQDDIYEQINSEPKAEKQNTAPAQEQEAASKISDLDQTLNASSINNPVVATLEQALQKAKVKAEVPEEAVLVARSLKDLHRPYSVLAEDVGHLLEMQMMAGVICMQRGDYMRAIKIFRHILAIPTWKNQGHTLAQMNLARCYLKAGMFSRALENLLPLVGNDQYELEVLELLLQLYLVTADWQPALAVAKGIYNLRKSESNLNQLCHYYIFRLLSCYLELGHRRTMFSFSRIIELSPTNVRTYVTRANYHFALGDYHSALEDYEHALKLRIDLLPSLISNIAFCFNHVRILGYDFPTFLRNLETPEHLQYMIDLYLDQVANNFAFADYAHSFEFQDQAKNSAEVFRELVLGQQTRDYEAELEQKIKTYQKTDLLDKVVSLIRDKDEAEHMELYERIDILLDSYAKNPQSITLQRIFFISAQLLTNTQVEVKVDITEKTNLLSSLFSLGRRKEAEKNSAIAQKQEKFSQFLSKIEQRNPESRIVASYSCRSCGYQHHDIFWLCPSCHKLDTFTLSKLNFSDL</sequence>
<feature type="domain" description="LapB rubredoxin metal binding" evidence="3">
    <location>
        <begin position="585"/>
        <end position="610"/>
    </location>
</feature>
<comment type="caution">
    <text evidence="4">The sequence shown here is derived from an EMBL/GenBank/DDBJ whole genome shotgun (WGS) entry which is preliminary data.</text>
</comment>
<keyword evidence="5" id="KW-1185">Reference proteome</keyword>
<dbReference type="PANTHER" id="PTHR44749">
    <property type="entry name" value="SUPPRESSOR OF RPS4-RLD 1"/>
    <property type="match status" value="1"/>
</dbReference>
<evidence type="ECO:0000256" key="2">
    <source>
        <dbReference type="PROSITE-ProRule" id="PRU00339"/>
    </source>
</evidence>
<evidence type="ECO:0000256" key="1">
    <source>
        <dbReference type="ARBA" id="ARBA00022723"/>
    </source>
</evidence>
<organism evidence="4 5">
    <name type="scientific">Psittacicella melopsittaci</name>
    <dbReference type="NCBI Taxonomy" id="2028576"/>
    <lineage>
        <taxon>Bacteria</taxon>
        <taxon>Pseudomonadati</taxon>
        <taxon>Pseudomonadota</taxon>
        <taxon>Gammaproteobacteria</taxon>
        <taxon>Pasteurellales</taxon>
        <taxon>Psittacicellaceae</taxon>
        <taxon>Psittacicella</taxon>
    </lineage>
</organism>
<dbReference type="InterPro" id="IPR019734">
    <property type="entry name" value="TPR_rpt"/>
</dbReference>
<dbReference type="InterPro" id="IPR041166">
    <property type="entry name" value="Rubredoxin_2"/>
</dbReference>
<dbReference type="Pfam" id="PF13181">
    <property type="entry name" value="TPR_8"/>
    <property type="match status" value="1"/>
</dbReference>
<evidence type="ECO:0000313" key="4">
    <source>
        <dbReference type="EMBL" id="RIY32802.1"/>
    </source>
</evidence>
<gene>
    <name evidence="4" type="ORF">CJP74_03645</name>
</gene>
<evidence type="ECO:0000259" key="3">
    <source>
        <dbReference type="Pfam" id="PF18073"/>
    </source>
</evidence>
<dbReference type="RefSeq" id="WP_119496907.1">
    <property type="nucleotide sequence ID" value="NZ_NRJH01000029.1"/>
</dbReference>
<accession>A0A3A1Y391</accession>
<reference evidence="4 5" key="1">
    <citation type="submission" date="2017-08" db="EMBL/GenBank/DDBJ databases">
        <title>Reclassification of Bisgaard taxon 37 and 44.</title>
        <authorList>
            <person name="Christensen H."/>
        </authorList>
    </citation>
    <scope>NUCLEOTIDE SEQUENCE [LARGE SCALE GENOMIC DNA]</scope>
    <source>
        <strain evidence="4 5">B96_4</strain>
    </source>
</reference>
<dbReference type="PANTHER" id="PTHR44749:SF1">
    <property type="entry name" value="TETRATRICOPEPTIDE-LIKE HELICAL DOMAIN-CONTAINING PROTEIN"/>
    <property type="match status" value="1"/>
</dbReference>
<feature type="repeat" description="TPR" evidence="2">
    <location>
        <begin position="339"/>
        <end position="372"/>
    </location>
</feature>
<dbReference type="OrthoDB" id="507476at2"/>
<protein>
    <recommendedName>
        <fullName evidence="3">LapB rubredoxin metal binding domain-containing protein</fullName>
    </recommendedName>
</protein>
<dbReference type="GO" id="GO:0046872">
    <property type="term" value="F:metal ion binding"/>
    <property type="evidence" value="ECO:0007669"/>
    <property type="project" value="UniProtKB-KW"/>
</dbReference>
<dbReference type="PROSITE" id="PS50005">
    <property type="entry name" value="TPR"/>
    <property type="match status" value="1"/>
</dbReference>
<keyword evidence="2" id="KW-0802">TPR repeat</keyword>
<dbReference type="InterPro" id="IPR011990">
    <property type="entry name" value="TPR-like_helical_dom_sf"/>
</dbReference>
<dbReference type="GO" id="GO:0045892">
    <property type="term" value="P:negative regulation of DNA-templated transcription"/>
    <property type="evidence" value="ECO:0007669"/>
    <property type="project" value="InterPro"/>
</dbReference>
<evidence type="ECO:0000313" key="5">
    <source>
        <dbReference type="Proteomes" id="UP000266258"/>
    </source>
</evidence>
<dbReference type="Gene3D" id="1.25.40.10">
    <property type="entry name" value="Tetratricopeptide repeat domain"/>
    <property type="match status" value="2"/>
</dbReference>
<dbReference type="SUPFAM" id="SSF48452">
    <property type="entry name" value="TPR-like"/>
    <property type="match status" value="1"/>
</dbReference>
<dbReference type="AlphaFoldDB" id="A0A3A1Y391"/>
<dbReference type="Proteomes" id="UP000266258">
    <property type="component" value="Unassembled WGS sequence"/>
</dbReference>
<keyword evidence="1" id="KW-0479">Metal-binding</keyword>
<dbReference type="InterPro" id="IPR044650">
    <property type="entry name" value="SRFR1-like"/>
</dbReference>
<dbReference type="EMBL" id="NRJH01000029">
    <property type="protein sequence ID" value="RIY32802.1"/>
    <property type="molecule type" value="Genomic_DNA"/>
</dbReference>